<evidence type="ECO:0000313" key="5">
    <source>
        <dbReference type="EMBL" id="AKP64039.1"/>
    </source>
</evidence>
<evidence type="ECO:0000256" key="3">
    <source>
        <dbReference type="ARBA" id="ARBA00022695"/>
    </source>
</evidence>
<dbReference type="GO" id="GO:0050519">
    <property type="term" value="F:holo-citrate lyase synthase activity"/>
    <property type="evidence" value="ECO:0007669"/>
    <property type="project" value="UniProtKB-EC"/>
</dbReference>
<comment type="catalytic activity">
    <reaction evidence="4">
        <text>apo-[citrate lyase ACP] + 2'-(5''-triphospho-alpha-D-ribosyl)-3'-dephospho-CoA = holo-[citrate lyase ACP] + diphosphate</text>
        <dbReference type="Rhea" id="RHEA:16333"/>
        <dbReference type="Rhea" id="RHEA-COMP:10157"/>
        <dbReference type="Rhea" id="RHEA-COMP:10158"/>
        <dbReference type="ChEBI" id="CHEBI:29999"/>
        <dbReference type="ChEBI" id="CHEBI:33019"/>
        <dbReference type="ChEBI" id="CHEBI:61378"/>
        <dbReference type="ChEBI" id="CHEBI:82683"/>
        <dbReference type="EC" id="2.7.7.61"/>
    </reaction>
</comment>
<sequence>MMTTSIFETGTPLDIAGVLANKDRRAAFQREALRADPHQTLLAIKLNIPGPIKNNAAITQLFKRGVHEFRAALAANGIAVEQLASWGTVAGNELFLRTTTAAATVKQLAATFEDTTDLGRIFDVDVLDGTGHSWSRTELGAEARRCFICNRPAKECARSRRHSVADLQAYIDDMYHKTFDPEEGMTRDDH</sequence>
<dbReference type="Proteomes" id="UP000036000">
    <property type="component" value="Chromosome"/>
</dbReference>
<dbReference type="NCBIfam" id="TIGR03124">
    <property type="entry name" value="citrate_citX"/>
    <property type="match status" value="1"/>
</dbReference>
<organism evidence="5 6">
    <name type="scientific">Levilactobacillus koreensis</name>
    <dbReference type="NCBI Taxonomy" id="637971"/>
    <lineage>
        <taxon>Bacteria</taxon>
        <taxon>Bacillati</taxon>
        <taxon>Bacillota</taxon>
        <taxon>Bacilli</taxon>
        <taxon>Lactobacillales</taxon>
        <taxon>Lactobacillaceae</taxon>
        <taxon>Levilactobacillus</taxon>
    </lineage>
</organism>
<dbReference type="EMBL" id="CP012033">
    <property type="protein sequence ID" value="AKP64039.1"/>
    <property type="molecule type" value="Genomic_DNA"/>
</dbReference>
<dbReference type="EC" id="2.7.7.61" evidence="1"/>
<evidence type="ECO:0000256" key="2">
    <source>
        <dbReference type="ARBA" id="ARBA00022679"/>
    </source>
</evidence>
<protein>
    <recommendedName>
        <fullName evidence="1">citrate lyase holo-[acyl-carrier protein] synthase</fullName>
        <ecNumber evidence="1">2.7.7.61</ecNumber>
    </recommendedName>
</protein>
<gene>
    <name evidence="5" type="ORF">ABN16_02860</name>
</gene>
<dbReference type="Pfam" id="PF03802">
    <property type="entry name" value="CitX"/>
    <property type="match status" value="1"/>
</dbReference>
<proteinExistence type="predicted"/>
<reference evidence="5 6" key="1">
    <citation type="submission" date="2015-07" db="EMBL/GenBank/DDBJ databases">
        <title>Lactobacillus korensis/26-25/ whole genome sequencing.</title>
        <authorList>
            <person name="Kim M.K."/>
            <person name="Im W.-T."/>
            <person name="Srinivasan S."/>
            <person name="Lee J.-J."/>
        </authorList>
    </citation>
    <scope>NUCLEOTIDE SEQUENCE [LARGE SCALE GENOMIC DNA]</scope>
    <source>
        <strain evidence="5 6">26-25</strain>
    </source>
</reference>
<dbReference type="InterPro" id="IPR005551">
    <property type="entry name" value="CitX"/>
</dbReference>
<keyword evidence="3" id="KW-0548">Nucleotidyltransferase</keyword>
<keyword evidence="2" id="KW-0808">Transferase</keyword>
<dbReference type="KEGG" id="lko:ABN16_02860"/>
<evidence type="ECO:0000256" key="4">
    <source>
        <dbReference type="ARBA" id="ARBA00048574"/>
    </source>
</evidence>
<name>A0AAC8UV82_9LACO</name>
<dbReference type="GO" id="GO:0051191">
    <property type="term" value="P:prosthetic group biosynthetic process"/>
    <property type="evidence" value="ECO:0007669"/>
    <property type="project" value="InterPro"/>
</dbReference>
<evidence type="ECO:0000256" key="1">
    <source>
        <dbReference type="ARBA" id="ARBA00012524"/>
    </source>
</evidence>
<keyword evidence="6" id="KW-1185">Reference proteome</keyword>
<accession>A0AAC8UV82</accession>
<evidence type="ECO:0000313" key="6">
    <source>
        <dbReference type="Proteomes" id="UP000036000"/>
    </source>
</evidence>
<dbReference type="AlphaFoldDB" id="A0AAC8UV82"/>